<dbReference type="Proteomes" id="UP001059844">
    <property type="component" value="Chromosome"/>
</dbReference>
<dbReference type="EMBL" id="CP101751">
    <property type="protein sequence ID" value="UUC44910.1"/>
    <property type="molecule type" value="Genomic_DNA"/>
</dbReference>
<sequence length="198" mass="22867">MTEFEIIYQSLMGFMEQSENYAFADADLIFEYEGVLMADKDVTDIITDIWKAHGFCSYKNGLFTLLNPKEYNEIVRRFPEVSDKAQVFARTATGCLFLWEEYSFGKNIAFLNIHTGEKNIISTSFNVLIEWDLPASNFWKEDCNGKTEFAVMDKFKHIPHDKCAGYKLALALGGNRSVNNMELLDFKTHLEFLAQMHH</sequence>
<evidence type="ECO:0000259" key="2">
    <source>
        <dbReference type="Pfam" id="PF08906"/>
    </source>
</evidence>
<organism evidence="3 4">
    <name type="scientific">Flavobacterium cerinum</name>
    <dbReference type="NCBI Taxonomy" id="2502784"/>
    <lineage>
        <taxon>Bacteria</taxon>
        <taxon>Pseudomonadati</taxon>
        <taxon>Bacteroidota</taxon>
        <taxon>Flavobacteriia</taxon>
        <taxon>Flavobacteriales</taxon>
        <taxon>Flavobacteriaceae</taxon>
        <taxon>Flavobacterium</taxon>
    </lineage>
</organism>
<evidence type="ECO:0000313" key="4">
    <source>
        <dbReference type="Proteomes" id="UP001059844"/>
    </source>
</evidence>
<evidence type="ECO:0000259" key="1">
    <source>
        <dbReference type="Pfam" id="PF08887"/>
    </source>
</evidence>
<dbReference type="Pfam" id="PF08906">
    <property type="entry name" value="T6SS_Tdi1_C"/>
    <property type="match status" value="1"/>
</dbReference>
<feature type="domain" description="T6SS immunity protein Tdi1 C-terminal" evidence="2">
    <location>
        <begin position="151"/>
        <end position="197"/>
    </location>
</feature>
<dbReference type="InterPro" id="IPR015002">
    <property type="entry name" value="T6SS_Tdi1_C"/>
</dbReference>
<evidence type="ECO:0000313" key="3">
    <source>
        <dbReference type="EMBL" id="UUC44910.1"/>
    </source>
</evidence>
<name>A0ABY5IPY8_9FLAO</name>
<gene>
    <name evidence="3" type="ORF">NOX80_14920</name>
</gene>
<dbReference type="InterPro" id="IPR014983">
    <property type="entry name" value="GAD-rel"/>
</dbReference>
<proteinExistence type="predicted"/>
<keyword evidence="4" id="KW-1185">Reference proteome</keyword>
<reference evidence="3" key="1">
    <citation type="submission" date="2022-07" db="EMBL/GenBank/DDBJ databases">
        <title>Isolation, identification, and degradation of a PFOSA degrading strain from sewage treatment plant.</title>
        <authorList>
            <person name="Zhang L."/>
            <person name="Huo Y."/>
        </authorList>
    </citation>
    <scope>NUCLEOTIDE SEQUENCE</scope>
    <source>
        <strain evidence="3">C1</strain>
    </source>
</reference>
<dbReference type="RefSeq" id="WP_256550595.1">
    <property type="nucleotide sequence ID" value="NZ_CP101751.1"/>
</dbReference>
<protein>
    <submittedName>
        <fullName evidence="3">DUF1851 domain-containing protein</fullName>
    </submittedName>
</protein>
<feature type="domain" description="GAD-related" evidence="1">
    <location>
        <begin position="44"/>
        <end position="102"/>
    </location>
</feature>
<accession>A0ABY5IPY8</accession>
<dbReference type="Pfam" id="PF08887">
    <property type="entry name" value="GAD-like"/>
    <property type="match status" value="1"/>
</dbReference>